<reference evidence="1 2" key="1">
    <citation type="submission" date="2024-02" db="EMBL/GenBank/DDBJ databases">
        <title>Rhodopirellula caenicola NBRC 110016.</title>
        <authorList>
            <person name="Ichikawa N."/>
            <person name="Katano-Makiyama Y."/>
            <person name="Hidaka K."/>
        </authorList>
    </citation>
    <scope>NUCLEOTIDE SEQUENCE [LARGE SCALE GENOMIC DNA]</scope>
    <source>
        <strain evidence="1 2">NBRC 110016</strain>
    </source>
</reference>
<evidence type="ECO:0000313" key="1">
    <source>
        <dbReference type="EMBL" id="GAA5510331.1"/>
    </source>
</evidence>
<protein>
    <recommendedName>
        <fullName evidence="3">Amidohydrolase</fullName>
    </recommendedName>
</protein>
<name>A0ABP9VYY8_9BACT</name>
<proteinExistence type="predicted"/>
<dbReference type="EMBL" id="BAABRO010000021">
    <property type="protein sequence ID" value="GAA5510331.1"/>
    <property type="molecule type" value="Genomic_DNA"/>
</dbReference>
<dbReference type="RefSeq" id="WP_345688156.1">
    <property type="nucleotide sequence ID" value="NZ_BAABRO010000021.1"/>
</dbReference>
<accession>A0ABP9VYY8</accession>
<gene>
    <name evidence="1" type="ORF">Rcae01_05839</name>
</gene>
<dbReference type="Proteomes" id="UP001416858">
    <property type="component" value="Unassembled WGS sequence"/>
</dbReference>
<evidence type="ECO:0000313" key="2">
    <source>
        <dbReference type="Proteomes" id="UP001416858"/>
    </source>
</evidence>
<comment type="caution">
    <text evidence="1">The sequence shown here is derived from an EMBL/GenBank/DDBJ whole genome shotgun (WGS) entry which is preliminary data.</text>
</comment>
<organism evidence="1 2">
    <name type="scientific">Novipirellula caenicola</name>
    <dbReference type="NCBI Taxonomy" id="1536901"/>
    <lineage>
        <taxon>Bacteria</taxon>
        <taxon>Pseudomonadati</taxon>
        <taxon>Planctomycetota</taxon>
        <taxon>Planctomycetia</taxon>
        <taxon>Pirellulales</taxon>
        <taxon>Pirellulaceae</taxon>
        <taxon>Novipirellula</taxon>
    </lineage>
</organism>
<sequence length="140" mass="15339">MKYRIVWLLLLLLLVFGIYAVTRYALNQPADQRGYDAIDCVVLHGSVQHDGPVSPVRPTDVTGVYLFEGHANHTMIQLLRYLPNLRSITVGPDFSGIAAGTPANQLPKPSAVAEADVKKIQEAFPDLSVQVAHFSSPDDK</sequence>
<evidence type="ECO:0008006" key="3">
    <source>
        <dbReference type="Google" id="ProtNLM"/>
    </source>
</evidence>
<keyword evidence="2" id="KW-1185">Reference proteome</keyword>